<evidence type="ECO:0000256" key="4">
    <source>
        <dbReference type="ARBA" id="ARBA00022729"/>
    </source>
</evidence>
<evidence type="ECO:0000256" key="3">
    <source>
        <dbReference type="ARBA" id="ARBA00022525"/>
    </source>
</evidence>
<dbReference type="Pfam" id="PF24300">
    <property type="entry name" value="KWL1"/>
    <property type="match status" value="1"/>
</dbReference>
<dbReference type="PANTHER" id="PTHR33191">
    <property type="entry name" value="RIPENING-RELATED PROTEIN 2-RELATED"/>
    <property type="match status" value="1"/>
</dbReference>
<dbReference type="Proteomes" id="UP001054821">
    <property type="component" value="Chromosome 2"/>
</dbReference>
<keyword evidence="6" id="KW-1185">Reference proteome</keyword>
<dbReference type="EMBL" id="JAJFAZ020000002">
    <property type="protein sequence ID" value="KAI5345574.1"/>
    <property type="molecule type" value="Genomic_DNA"/>
</dbReference>
<evidence type="ECO:0000313" key="6">
    <source>
        <dbReference type="Proteomes" id="UP001054821"/>
    </source>
</evidence>
<name>A0AAD4WMX3_PRUDU</name>
<evidence type="ECO:0000256" key="1">
    <source>
        <dbReference type="ARBA" id="ARBA00004613"/>
    </source>
</evidence>
<comment type="caution">
    <text evidence="5">The sequence shown here is derived from an EMBL/GenBank/DDBJ whole genome shotgun (WGS) entry which is preliminary data.</text>
</comment>
<dbReference type="InterPro" id="IPR036908">
    <property type="entry name" value="RlpA-like_sf"/>
</dbReference>
<comment type="subcellular location">
    <subcellularLocation>
        <location evidence="1">Secreted</location>
    </subcellularLocation>
</comment>
<evidence type="ECO:0000256" key="2">
    <source>
        <dbReference type="ARBA" id="ARBA00005592"/>
    </source>
</evidence>
<dbReference type="PANTHER" id="PTHR33191:SF58">
    <property type="entry name" value="RIPENING-RELATED PROTEIN 1"/>
    <property type="match status" value="1"/>
</dbReference>
<sequence length="93" mass="10120">MYPTYTCSRPLYGSTKAYLTLNSFEAGGDGGGPSECDKKYHNDNTPVVALSTGWYNNGGRPRLPTSLLQRLSGKPWVCLRTTGGDLDITWSDA</sequence>
<gene>
    <name evidence="5" type="ORF">L3X38_013451</name>
</gene>
<keyword evidence="3" id="KW-0964">Secreted</keyword>
<dbReference type="InterPro" id="IPR039271">
    <property type="entry name" value="Kiwellin-like"/>
</dbReference>
<evidence type="ECO:0000313" key="5">
    <source>
        <dbReference type="EMBL" id="KAI5345574.1"/>
    </source>
</evidence>
<comment type="similarity">
    <text evidence="2">Belongs to the kiwellin family.</text>
</comment>
<protein>
    <submittedName>
        <fullName evidence="5">Uncharacterized protein</fullName>
    </submittedName>
</protein>
<proteinExistence type="inferred from homology"/>
<accession>A0AAD4WMX3</accession>
<organism evidence="5 6">
    <name type="scientific">Prunus dulcis</name>
    <name type="common">Almond</name>
    <name type="synonym">Amygdalus dulcis</name>
    <dbReference type="NCBI Taxonomy" id="3755"/>
    <lineage>
        <taxon>Eukaryota</taxon>
        <taxon>Viridiplantae</taxon>
        <taxon>Streptophyta</taxon>
        <taxon>Embryophyta</taxon>
        <taxon>Tracheophyta</taxon>
        <taxon>Spermatophyta</taxon>
        <taxon>Magnoliopsida</taxon>
        <taxon>eudicotyledons</taxon>
        <taxon>Gunneridae</taxon>
        <taxon>Pentapetalae</taxon>
        <taxon>rosids</taxon>
        <taxon>fabids</taxon>
        <taxon>Rosales</taxon>
        <taxon>Rosaceae</taxon>
        <taxon>Amygdaloideae</taxon>
        <taxon>Amygdaleae</taxon>
        <taxon>Prunus</taxon>
    </lineage>
</organism>
<dbReference type="SUPFAM" id="SSF50685">
    <property type="entry name" value="Barwin-like endoglucanases"/>
    <property type="match status" value="1"/>
</dbReference>
<reference evidence="5 6" key="1">
    <citation type="journal article" date="2022" name="G3 (Bethesda)">
        <title>Whole-genome sequence and methylome profiling of the almond [Prunus dulcis (Mill.) D.A. Webb] cultivar 'Nonpareil'.</title>
        <authorList>
            <person name="D'Amico-Willman K.M."/>
            <person name="Ouma W.Z."/>
            <person name="Meulia T."/>
            <person name="Sideli G.M."/>
            <person name="Gradziel T.M."/>
            <person name="Fresnedo-Ramirez J."/>
        </authorList>
    </citation>
    <scope>NUCLEOTIDE SEQUENCE [LARGE SCALE GENOMIC DNA]</scope>
    <source>
        <strain evidence="5">Clone GOH B32 T37-40</strain>
    </source>
</reference>
<dbReference type="GO" id="GO:0005576">
    <property type="term" value="C:extracellular region"/>
    <property type="evidence" value="ECO:0007669"/>
    <property type="project" value="UniProtKB-SubCell"/>
</dbReference>
<dbReference type="AlphaFoldDB" id="A0AAD4WMX3"/>
<keyword evidence="4" id="KW-0732">Signal</keyword>